<dbReference type="Pfam" id="PF13450">
    <property type="entry name" value="NAD_binding_8"/>
    <property type="match status" value="1"/>
</dbReference>
<dbReference type="RefSeq" id="WP_013171714.1">
    <property type="nucleotide sequence ID" value="NC_014219.1"/>
</dbReference>
<dbReference type="InterPro" id="IPR002937">
    <property type="entry name" value="Amino_oxidase"/>
</dbReference>
<protein>
    <submittedName>
        <fullName evidence="2">FAD dependent oxidoreductase</fullName>
    </submittedName>
</protein>
<proteinExistence type="predicted"/>
<name>D6XYX7_BACIE</name>
<dbReference type="eggNOG" id="COG3380">
    <property type="taxonomic scope" value="Bacteria"/>
</dbReference>
<dbReference type="PRINTS" id="PR00419">
    <property type="entry name" value="ADXRDTASE"/>
</dbReference>
<keyword evidence="3" id="KW-1185">Reference proteome</keyword>
<feature type="domain" description="Amine oxidase" evidence="1">
    <location>
        <begin position="81"/>
        <end position="320"/>
    </location>
</feature>
<dbReference type="Proteomes" id="UP000000271">
    <property type="component" value="Chromosome"/>
</dbReference>
<dbReference type="InterPro" id="IPR036188">
    <property type="entry name" value="FAD/NAD-bd_sf"/>
</dbReference>
<dbReference type="EMBL" id="CP001791">
    <property type="protein sequence ID" value="ADH98285.1"/>
    <property type="molecule type" value="Genomic_DNA"/>
</dbReference>
<organism evidence="2 3">
    <name type="scientific">Bacillus selenitireducens (strain ATCC 700615 / DSM 15326 / MLS10)</name>
    <dbReference type="NCBI Taxonomy" id="439292"/>
    <lineage>
        <taxon>Bacteria</taxon>
        <taxon>Bacillati</taxon>
        <taxon>Bacillota</taxon>
        <taxon>Bacilli</taxon>
        <taxon>Bacillales</taxon>
        <taxon>Bacillaceae</taxon>
        <taxon>Salisediminibacterium</taxon>
    </lineage>
</organism>
<dbReference type="KEGG" id="bse:Bsel_0756"/>
<accession>D6XYX7</accession>
<dbReference type="AlphaFoldDB" id="D6XYX7"/>
<dbReference type="OrthoDB" id="5792777at2"/>
<dbReference type="PANTHER" id="PTHR16128">
    <property type="entry name" value="FAD/NAD(P)-BINDING OXIDOREDUCTASE FAMILY PROTEIN"/>
    <property type="match status" value="1"/>
</dbReference>
<dbReference type="GO" id="GO:0016491">
    <property type="term" value="F:oxidoreductase activity"/>
    <property type="evidence" value="ECO:0007669"/>
    <property type="project" value="InterPro"/>
</dbReference>
<dbReference type="PANTHER" id="PTHR16128:SF5">
    <property type="entry name" value="FAD_NAD(P)-BINDING OXIDOREDUCTASE FAMILY PROTEIN"/>
    <property type="match status" value="1"/>
</dbReference>
<evidence type="ECO:0000259" key="1">
    <source>
        <dbReference type="Pfam" id="PF01593"/>
    </source>
</evidence>
<evidence type="ECO:0000313" key="3">
    <source>
        <dbReference type="Proteomes" id="UP000000271"/>
    </source>
</evidence>
<dbReference type="Gene3D" id="3.50.50.60">
    <property type="entry name" value="FAD/NAD(P)-binding domain"/>
    <property type="match status" value="1"/>
</dbReference>
<dbReference type="Gene3D" id="3.90.660.10">
    <property type="match status" value="1"/>
</dbReference>
<dbReference type="STRING" id="439292.Bsel_0756"/>
<sequence length="323" mass="36042">MTRSIGIVGAGLTGLTAAHHLKEAGCDVTVFEKSKSPGGRMATRRVGDGKMDHGAVFFTVRSEAFQTQVDTWLKDGQVRRWFGEEHPRYTGTEGMNPLMKHYATYVNVTLNTKITDILYQDQQVTLIDQDNIKRIFDAVILTAPLPQTMELISGTALPLSQQQRKELQAITFEPCYVGLFELKEAVTIGEHGLLDETLPKGIMKIVANDQKGISSSPKISVYMDGTWSKAHDKESEADILSDILNRFKKTFPDRDVQITGRQLKRWRYSQAESLYPDTYVKLEHLPVYLAGDSFVHPDDPGARSRVESAYLSGTGVCKALLDT</sequence>
<dbReference type="Pfam" id="PF01593">
    <property type="entry name" value="Amino_oxidase"/>
    <property type="match status" value="1"/>
</dbReference>
<gene>
    <name evidence="2" type="ordered locus">Bsel_0756</name>
</gene>
<dbReference type="SUPFAM" id="SSF51905">
    <property type="entry name" value="FAD/NAD(P)-binding domain"/>
    <property type="match status" value="1"/>
</dbReference>
<evidence type="ECO:0000313" key="2">
    <source>
        <dbReference type="EMBL" id="ADH98285.1"/>
    </source>
</evidence>
<reference evidence="2" key="1">
    <citation type="submission" date="2009-10" db="EMBL/GenBank/DDBJ databases">
        <title>Complete sequence of Bacillus selenitireducens MLS10.</title>
        <authorList>
            <consortium name="US DOE Joint Genome Institute"/>
            <person name="Lucas S."/>
            <person name="Copeland A."/>
            <person name="Lapidus A."/>
            <person name="Glavina del Rio T."/>
            <person name="Dalin E."/>
            <person name="Tice H."/>
            <person name="Bruce D."/>
            <person name="Goodwin L."/>
            <person name="Pitluck S."/>
            <person name="Sims D."/>
            <person name="Brettin T."/>
            <person name="Detter J.C."/>
            <person name="Han C."/>
            <person name="Larimer F."/>
            <person name="Land M."/>
            <person name="Hauser L."/>
            <person name="Kyrpides N."/>
            <person name="Ovchinnikova G."/>
            <person name="Stolz J."/>
        </authorList>
    </citation>
    <scope>NUCLEOTIDE SEQUENCE [LARGE SCALE GENOMIC DNA]</scope>
    <source>
        <strain evidence="2">MLS10</strain>
    </source>
</reference>
<dbReference type="HOGENOM" id="CLU_036034_0_0_9"/>